<sequence>MQNLLQQLAANRQGENKGIFSVCSAHPWVIEAALNHAKTHQLDVLIEATANQVNQFGGYTAMQPADFIQFVKSMAKNLDCDEALIHFGGDHLGPVCWQHKPAEEAMMLADSLIADYVRAGFKKIHLDTSMACADDSLPLCENEIAARAARLCAIAEQTARTEFGKSDIYYVIGTEVPPPGGADEVIDSLTVTAVSDVERTLQLHQKAFFAAGLAEAWQRVIGVVVQPGVEFDNWQVVQFDASKAAALKTLVSPTHTWVYEAHSTDYQHTQQLAQLVENHFAILKVGPELTFALREALFGLSHIEELLVAPLQQSHLRQVVANDMATEPASWQRFYHGTSTAQAMQCYFSLSDRIRYFWTKPHVQAAVSKLIANINTLHIPKPLLRQYLPYAAELDIAKNNEGQGKRFATHYVERVIARYASACGQL</sequence>
<proteinExistence type="predicted"/>
<dbReference type="EC" id="4.1.2.40" evidence="2"/>
<dbReference type="Gene3D" id="3.20.20.70">
    <property type="entry name" value="Aldolase class I"/>
    <property type="match status" value="1"/>
</dbReference>
<evidence type="ECO:0000313" key="2">
    <source>
        <dbReference type="EMBL" id="MFC3034602.1"/>
    </source>
</evidence>
<dbReference type="Pfam" id="PF08013">
    <property type="entry name" value="GatZ_KbaZ-like"/>
    <property type="match status" value="1"/>
</dbReference>
<keyword evidence="3" id="KW-1185">Reference proteome</keyword>
<dbReference type="Proteomes" id="UP001595453">
    <property type="component" value="Unassembled WGS sequence"/>
</dbReference>
<reference evidence="3" key="1">
    <citation type="journal article" date="2019" name="Int. J. Syst. Evol. Microbiol.">
        <title>The Global Catalogue of Microorganisms (GCM) 10K type strain sequencing project: providing services to taxonomists for standard genome sequencing and annotation.</title>
        <authorList>
            <consortium name="The Broad Institute Genomics Platform"/>
            <consortium name="The Broad Institute Genome Sequencing Center for Infectious Disease"/>
            <person name="Wu L."/>
            <person name="Ma J."/>
        </authorList>
    </citation>
    <scope>NUCLEOTIDE SEQUENCE [LARGE SCALE GENOMIC DNA]</scope>
    <source>
        <strain evidence="3">KCTC 42730</strain>
    </source>
</reference>
<dbReference type="RefSeq" id="WP_377128204.1">
    <property type="nucleotide sequence ID" value="NZ_JBHRSD010000044.1"/>
</dbReference>
<gene>
    <name evidence="2" type="ORF">ACFOEE_19040</name>
</gene>
<organism evidence="2 3">
    <name type="scientific">Pseudoalteromonas fenneropenaei</name>
    <dbReference type="NCBI Taxonomy" id="1737459"/>
    <lineage>
        <taxon>Bacteria</taxon>
        <taxon>Pseudomonadati</taxon>
        <taxon>Pseudomonadota</taxon>
        <taxon>Gammaproteobacteria</taxon>
        <taxon>Alteromonadales</taxon>
        <taxon>Pseudoalteromonadaceae</taxon>
        <taxon>Pseudoalteromonas</taxon>
    </lineage>
</organism>
<keyword evidence="2" id="KW-0456">Lyase</keyword>
<comment type="pathway">
    <text evidence="1">Carbohydrate metabolism; D-tagatose 6-phosphate degradation; D-glyceraldehyde 3-phosphate and glycerone phosphate from D-tagatose 6-phosphate: step 2/2.</text>
</comment>
<accession>A0ABV7CPK5</accession>
<dbReference type="PANTHER" id="PTHR32502">
    <property type="entry name" value="N-ACETYLGALACTOSAMINE PERMEASE II COMPONENT-RELATED"/>
    <property type="match status" value="1"/>
</dbReference>
<evidence type="ECO:0000256" key="1">
    <source>
        <dbReference type="ARBA" id="ARBA00005191"/>
    </source>
</evidence>
<dbReference type="EMBL" id="JBHRSD010000044">
    <property type="protein sequence ID" value="MFC3034602.1"/>
    <property type="molecule type" value="Genomic_DNA"/>
</dbReference>
<dbReference type="SUPFAM" id="SSF51569">
    <property type="entry name" value="Aldolase"/>
    <property type="match status" value="1"/>
</dbReference>
<dbReference type="InterPro" id="IPR013785">
    <property type="entry name" value="Aldolase_TIM"/>
</dbReference>
<dbReference type="PIRSF" id="PIRSF009264">
    <property type="entry name" value="TagBP_ald_AgaZ"/>
    <property type="match status" value="1"/>
</dbReference>
<dbReference type="InterPro" id="IPR050303">
    <property type="entry name" value="GatZ_KbaZ_carbometab"/>
</dbReference>
<dbReference type="Gene3D" id="1.10.400.20">
    <property type="entry name" value="putative tagatose 6-phosphate kinase domain like"/>
    <property type="match status" value="1"/>
</dbReference>
<dbReference type="PANTHER" id="PTHR32502:SF2">
    <property type="entry name" value="D-TAGATOSE-1,6-BISPHOSPHATE ALDOLASE SUBUNIT KBAZ"/>
    <property type="match status" value="1"/>
</dbReference>
<name>A0ABV7CPK5_9GAMM</name>
<evidence type="ECO:0000313" key="3">
    <source>
        <dbReference type="Proteomes" id="UP001595453"/>
    </source>
</evidence>
<comment type="caution">
    <text evidence="2">The sequence shown here is derived from an EMBL/GenBank/DDBJ whole genome shotgun (WGS) entry which is preliminary data.</text>
</comment>
<dbReference type="NCBIfam" id="TIGR02810">
    <property type="entry name" value="agaZ_gatZ"/>
    <property type="match status" value="1"/>
</dbReference>
<dbReference type="InterPro" id="IPR012062">
    <property type="entry name" value="GatZ/KbaZ-like"/>
</dbReference>
<protein>
    <submittedName>
        <fullName evidence="2">D-tagatose-bisphosphate aldolase, class II, non-catalytic subunit</fullName>
        <ecNumber evidence="2">4.1.2.40</ecNumber>
    </submittedName>
</protein>
<dbReference type="GO" id="GO:0009025">
    <property type="term" value="F:tagatose-bisphosphate aldolase activity"/>
    <property type="evidence" value="ECO:0007669"/>
    <property type="project" value="UniProtKB-EC"/>
</dbReference>